<dbReference type="GeneID" id="20081974"/>
<dbReference type="PROSITE" id="PS50089">
    <property type="entry name" value="ZF_RING_2"/>
    <property type="match status" value="1"/>
</dbReference>
<dbReference type="PANTHER" id="PTHR15710:SF74">
    <property type="entry name" value="RING-TYPE E3 UBIQUITIN TRANSFERASE-RELATED"/>
    <property type="match status" value="1"/>
</dbReference>
<dbReference type="InterPro" id="IPR001841">
    <property type="entry name" value="Znf_RING"/>
</dbReference>
<keyword evidence="3" id="KW-0862">Zinc</keyword>
<evidence type="ECO:0000256" key="1">
    <source>
        <dbReference type="ARBA" id="ARBA00022723"/>
    </source>
</evidence>
<sequence>MAARWIAEALGSLVQDTKDYIVASVWATDAREPDDDDASDVPVNLVNTLEPGIDYSPILETLAQATLPVESPCASHKDLLQTISLTVTSPLPLPLADSSLPPSYTIHVFNRITNARANVAKTDEEFEKLRLDVCAALAYGHVCDGVCPWFFFDLQSKTPSQPMLESWGFHSRYHPAVLAAKVETHEGLLHDLMQFVRWRHRQTCTHATESVPRLVVDFILRDVDNPKLYVHRPAKGGSTTNALVTVPPCIVTCALCTQAKEVADYGVTCLPCGHVFHDECIVEALNQQLSCPTCRATGVVTPPPVSRHGVAPSAA</sequence>
<dbReference type="InterPro" id="IPR013083">
    <property type="entry name" value="Znf_RING/FYVE/PHD"/>
</dbReference>
<evidence type="ECO:0000313" key="6">
    <source>
        <dbReference type="EMBL" id="ETW03470.1"/>
    </source>
</evidence>
<dbReference type="Gene3D" id="3.30.40.10">
    <property type="entry name" value="Zinc/RING finger domain, C3HC4 (zinc finger)"/>
    <property type="match status" value="1"/>
</dbReference>
<dbReference type="PANTHER" id="PTHR15710">
    <property type="entry name" value="E3 UBIQUITIN-PROTEIN LIGASE PRAJA"/>
    <property type="match status" value="1"/>
</dbReference>
<dbReference type="AlphaFoldDB" id="A0A024UBB3"/>
<protein>
    <recommendedName>
        <fullName evidence="5">RING-type domain-containing protein</fullName>
    </recommendedName>
</protein>
<dbReference type="GO" id="GO:0008270">
    <property type="term" value="F:zinc ion binding"/>
    <property type="evidence" value="ECO:0007669"/>
    <property type="project" value="UniProtKB-KW"/>
</dbReference>
<dbReference type="SUPFAM" id="SSF57850">
    <property type="entry name" value="RING/U-box"/>
    <property type="match status" value="1"/>
</dbReference>
<feature type="domain" description="RING-type" evidence="5">
    <location>
        <begin position="253"/>
        <end position="295"/>
    </location>
</feature>
<accession>A0A024UBB3</accession>
<dbReference type="VEuPathDB" id="FungiDB:H310_04924"/>
<dbReference type="EMBL" id="KI913959">
    <property type="protein sequence ID" value="ETW03470.1"/>
    <property type="molecule type" value="Genomic_DNA"/>
</dbReference>
<proteinExistence type="predicted"/>
<keyword evidence="2 4" id="KW-0863">Zinc-finger</keyword>
<evidence type="ECO:0000259" key="5">
    <source>
        <dbReference type="PROSITE" id="PS50089"/>
    </source>
</evidence>
<gene>
    <name evidence="6" type="ORF">H310_04924</name>
</gene>
<evidence type="ECO:0000256" key="4">
    <source>
        <dbReference type="PROSITE-ProRule" id="PRU00175"/>
    </source>
</evidence>
<dbReference type="Pfam" id="PF13639">
    <property type="entry name" value="zf-RING_2"/>
    <property type="match status" value="1"/>
</dbReference>
<dbReference type="RefSeq" id="XP_008867699.1">
    <property type="nucleotide sequence ID" value="XM_008869477.1"/>
</dbReference>
<evidence type="ECO:0000256" key="2">
    <source>
        <dbReference type="ARBA" id="ARBA00022771"/>
    </source>
</evidence>
<reference evidence="6" key="1">
    <citation type="submission" date="2013-12" db="EMBL/GenBank/DDBJ databases">
        <title>The Genome Sequence of Aphanomyces invadans NJM9701.</title>
        <authorList>
            <consortium name="The Broad Institute Genomics Platform"/>
            <person name="Russ C."/>
            <person name="Tyler B."/>
            <person name="van West P."/>
            <person name="Dieguez-Uribeondo J."/>
            <person name="Young S.K."/>
            <person name="Zeng Q."/>
            <person name="Gargeya S."/>
            <person name="Fitzgerald M."/>
            <person name="Abouelleil A."/>
            <person name="Alvarado L."/>
            <person name="Chapman S.B."/>
            <person name="Gainer-Dewar J."/>
            <person name="Goldberg J."/>
            <person name="Griggs A."/>
            <person name="Gujja S."/>
            <person name="Hansen M."/>
            <person name="Howarth C."/>
            <person name="Imamovic A."/>
            <person name="Ireland A."/>
            <person name="Larimer J."/>
            <person name="McCowan C."/>
            <person name="Murphy C."/>
            <person name="Pearson M."/>
            <person name="Poon T.W."/>
            <person name="Priest M."/>
            <person name="Roberts A."/>
            <person name="Saif S."/>
            <person name="Shea T."/>
            <person name="Sykes S."/>
            <person name="Wortman J."/>
            <person name="Nusbaum C."/>
            <person name="Birren B."/>
        </authorList>
    </citation>
    <scope>NUCLEOTIDE SEQUENCE [LARGE SCALE GENOMIC DNA]</scope>
    <source>
        <strain evidence="6">NJM9701</strain>
    </source>
</reference>
<organism evidence="6">
    <name type="scientific">Aphanomyces invadans</name>
    <dbReference type="NCBI Taxonomy" id="157072"/>
    <lineage>
        <taxon>Eukaryota</taxon>
        <taxon>Sar</taxon>
        <taxon>Stramenopiles</taxon>
        <taxon>Oomycota</taxon>
        <taxon>Saprolegniomycetes</taxon>
        <taxon>Saprolegniales</taxon>
        <taxon>Verrucalvaceae</taxon>
        <taxon>Aphanomyces</taxon>
    </lineage>
</organism>
<keyword evidence="1" id="KW-0479">Metal-binding</keyword>
<name>A0A024UBB3_9STRA</name>
<dbReference type="OrthoDB" id="8062037at2759"/>
<dbReference type="SMART" id="SM00184">
    <property type="entry name" value="RING"/>
    <property type="match status" value="1"/>
</dbReference>
<evidence type="ECO:0000256" key="3">
    <source>
        <dbReference type="ARBA" id="ARBA00022833"/>
    </source>
</evidence>